<proteinExistence type="inferred from homology"/>
<evidence type="ECO:0000256" key="8">
    <source>
        <dbReference type="SAM" id="Phobius"/>
    </source>
</evidence>
<keyword evidence="6 8" id="KW-1133">Transmembrane helix</keyword>
<feature type="domain" description="Cyclic nucleotide-binding" evidence="9">
    <location>
        <begin position="328"/>
        <end position="353"/>
    </location>
</feature>
<dbReference type="PROSITE" id="PS50042">
    <property type="entry name" value="CNMP_BINDING_3"/>
    <property type="match status" value="1"/>
</dbReference>
<keyword evidence="4" id="KW-1003">Cell membrane</keyword>
<evidence type="ECO:0000256" key="6">
    <source>
        <dbReference type="ARBA" id="ARBA00022989"/>
    </source>
</evidence>
<comment type="similarity">
    <text evidence="2">Belongs to the autoinducer-2 exporter (AI-2E) (TC 2.A.86) family.</text>
</comment>
<feature type="transmembrane region" description="Helical" evidence="8">
    <location>
        <begin position="230"/>
        <end position="251"/>
    </location>
</feature>
<keyword evidence="3" id="KW-0813">Transport</keyword>
<evidence type="ECO:0000259" key="9">
    <source>
        <dbReference type="PROSITE" id="PS50042"/>
    </source>
</evidence>
<comment type="caution">
    <text evidence="10">The sequence shown here is derived from an EMBL/GenBank/DDBJ whole genome shotgun (WGS) entry which is preliminary data.</text>
</comment>
<feature type="transmembrane region" description="Helical" evidence="8">
    <location>
        <begin position="12"/>
        <end position="31"/>
    </location>
</feature>
<accession>A0ABR8Q0W8</accession>
<dbReference type="Proteomes" id="UP000640335">
    <property type="component" value="Unassembled WGS sequence"/>
</dbReference>
<keyword evidence="7 8" id="KW-0472">Membrane</keyword>
<dbReference type="PANTHER" id="PTHR21716">
    <property type="entry name" value="TRANSMEMBRANE PROTEIN"/>
    <property type="match status" value="1"/>
</dbReference>
<dbReference type="Pfam" id="PF01594">
    <property type="entry name" value="AI-2E_transport"/>
    <property type="match status" value="1"/>
</dbReference>
<feature type="transmembrane region" description="Helical" evidence="8">
    <location>
        <begin position="323"/>
        <end position="346"/>
    </location>
</feature>
<evidence type="ECO:0000313" key="11">
    <source>
        <dbReference type="Proteomes" id="UP000640335"/>
    </source>
</evidence>
<keyword evidence="11" id="KW-1185">Reference proteome</keyword>
<feature type="transmembrane region" description="Helical" evidence="8">
    <location>
        <begin position="43"/>
        <end position="65"/>
    </location>
</feature>
<name>A0ABR8Q0W8_9CLOT</name>
<evidence type="ECO:0000256" key="7">
    <source>
        <dbReference type="ARBA" id="ARBA00023136"/>
    </source>
</evidence>
<comment type="subcellular location">
    <subcellularLocation>
        <location evidence="1">Cell membrane</location>
        <topology evidence="1">Multi-pass membrane protein</topology>
    </subcellularLocation>
</comment>
<dbReference type="PANTHER" id="PTHR21716:SF53">
    <property type="entry name" value="PERMEASE PERM-RELATED"/>
    <property type="match status" value="1"/>
</dbReference>
<dbReference type="RefSeq" id="WP_191748319.1">
    <property type="nucleotide sequence ID" value="NZ_JACSQZ010000006.1"/>
</dbReference>
<protein>
    <submittedName>
        <fullName evidence="10">AI-2E family transporter</fullName>
    </submittedName>
</protein>
<evidence type="ECO:0000256" key="4">
    <source>
        <dbReference type="ARBA" id="ARBA00022475"/>
    </source>
</evidence>
<feature type="transmembrane region" description="Helical" evidence="8">
    <location>
        <begin position="77"/>
        <end position="98"/>
    </location>
</feature>
<sequence>MKNIFKNIKNKDILITLLLVILFGIIGYKLIENYNYFFNIIKKLWTLLLPVVYGFVIAYILNPLVKFIRKKFKLKEGISILYSYLLLTALIVIAFIFLMPNMINSSIDIISNVPSYIKEAQGWIDNILNNKAIHEIIINTGTMQNVNELITQFGSMAVTILEGALGYVFAFSSQLVKIFLGLLISIYVLIDKDRIIRESKKITFLILKEEKAKKIIEAVRIYHSMIGAYIGIKAIDSAIIGTMALILLAIVKSEYAFLLAIIVGVTNMIPYFGPLVGEIIGFLFNVFVSPTKGIIVFLVLLALQLFDGWYLDPKLIGDKVGVRALVIIVAVIIGGGFFGPIGMLLASPTAATIKIYYERLMIKNHDIIKNAEKN</sequence>
<dbReference type="InterPro" id="IPR000595">
    <property type="entry name" value="cNMP-bd_dom"/>
</dbReference>
<dbReference type="EMBL" id="JACSQZ010000006">
    <property type="protein sequence ID" value="MBD7914056.1"/>
    <property type="molecule type" value="Genomic_DNA"/>
</dbReference>
<evidence type="ECO:0000256" key="1">
    <source>
        <dbReference type="ARBA" id="ARBA00004651"/>
    </source>
</evidence>
<organism evidence="10 11">
    <name type="scientific">Clostridium gallinarum</name>
    <dbReference type="NCBI Taxonomy" id="2762246"/>
    <lineage>
        <taxon>Bacteria</taxon>
        <taxon>Bacillati</taxon>
        <taxon>Bacillota</taxon>
        <taxon>Clostridia</taxon>
        <taxon>Eubacteriales</taxon>
        <taxon>Clostridiaceae</taxon>
        <taxon>Clostridium</taxon>
    </lineage>
</organism>
<evidence type="ECO:0000256" key="3">
    <source>
        <dbReference type="ARBA" id="ARBA00022448"/>
    </source>
</evidence>
<dbReference type="InterPro" id="IPR002549">
    <property type="entry name" value="AI-2E-like"/>
</dbReference>
<keyword evidence="5 8" id="KW-0812">Transmembrane</keyword>
<evidence type="ECO:0000256" key="5">
    <source>
        <dbReference type="ARBA" id="ARBA00022692"/>
    </source>
</evidence>
<gene>
    <name evidence="10" type="ORF">H9660_02760</name>
</gene>
<feature type="transmembrane region" description="Helical" evidence="8">
    <location>
        <begin position="164"/>
        <end position="190"/>
    </location>
</feature>
<evidence type="ECO:0000256" key="2">
    <source>
        <dbReference type="ARBA" id="ARBA00009773"/>
    </source>
</evidence>
<reference evidence="10 11" key="1">
    <citation type="submission" date="2020-08" db="EMBL/GenBank/DDBJ databases">
        <title>A Genomic Blueprint of the Chicken Gut Microbiome.</title>
        <authorList>
            <person name="Gilroy R."/>
            <person name="Ravi A."/>
            <person name="Getino M."/>
            <person name="Pursley I."/>
            <person name="Horton D.L."/>
            <person name="Alikhan N.-F."/>
            <person name="Baker D."/>
            <person name="Gharbi K."/>
            <person name="Hall N."/>
            <person name="Watson M."/>
            <person name="Adriaenssens E.M."/>
            <person name="Foster-Nyarko E."/>
            <person name="Jarju S."/>
            <person name="Secka A."/>
            <person name="Antonio M."/>
            <person name="Oren A."/>
            <person name="Chaudhuri R."/>
            <person name="La Ragione R.M."/>
            <person name="Hildebrand F."/>
            <person name="Pallen M.J."/>
        </authorList>
    </citation>
    <scope>NUCLEOTIDE SEQUENCE [LARGE SCALE GENOMIC DNA]</scope>
    <source>
        <strain evidence="10 11">Sa3CUN1</strain>
    </source>
</reference>
<feature type="transmembrane region" description="Helical" evidence="8">
    <location>
        <begin position="257"/>
        <end position="287"/>
    </location>
</feature>
<evidence type="ECO:0000313" key="10">
    <source>
        <dbReference type="EMBL" id="MBD7914056.1"/>
    </source>
</evidence>